<accession>A0A7C5Z7H2</accession>
<name>A0A7C5Z7H2_9FIRM</name>
<organism evidence="2">
    <name type="scientific">Caldicellulosiruptor owensensis</name>
    <dbReference type="NCBI Taxonomy" id="55205"/>
    <lineage>
        <taxon>Bacteria</taxon>
        <taxon>Bacillati</taxon>
        <taxon>Bacillota</taxon>
        <taxon>Bacillota incertae sedis</taxon>
        <taxon>Caldicellulosiruptorales</taxon>
        <taxon>Caldicellulosiruptoraceae</taxon>
        <taxon>Caldicellulosiruptor</taxon>
    </lineage>
</organism>
<reference evidence="2" key="1">
    <citation type="journal article" date="2020" name="mSystems">
        <title>Genome- and Community-Level Interaction Insights into Carbon Utilization and Element Cycling Functions of Hydrothermarchaeota in Hydrothermal Sediment.</title>
        <authorList>
            <person name="Zhou Z."/>
            <person name="Liu Y."/>
            <person name="Xu W."/>
            <person name="Pan J."/>
            <person name="Luo Z.H."/>
            <person name="Li M."/>
        </authorList>
    </citation>
    <scope>NUCLEOTIDE SEQUENCE [LARGE SCALE GENOMIC DNA]</scope>
    <source>
        <strain evidence="2">SpSt-102</strain>
    </source>
</reference>
<dbReference type="AlphaFoldDB" id="A0A7C5Z7H2"/>
<dbReference type="Pfam" id="PF13730">
    <property type="entry name" value="HTH_36"/>
    <property type="match status" value="1"/>
</dbReference>
<evidence type="ECO:0000313" key="2">
    <source>
        <dbReference type="EMBL" id="HHS01979.1"/>
    </source>
</evidence>
<protein>
    <submittedName>
        <fullName evidence="2">Helix-turn-helix domain-containing protein</fullName>
    </submittedName>
</protein>
<evidence type="ECO:0000256" key="1">
    <source>
        <dbReference type="SAM" id="MobiDB-lite"/>
    </source>
</evidence>
<feature type="region of interest" description="Disordered" evidence="1">
    <location>
        <begin position="271"/>
        <end position="297"/>
    </location>
</feature>
<gene>
    <name evidence="2" type="ORF">ENL71_05570</name>
</gene>
<dbReference type="EMBL" id="DRUZ01000070">
    <property type="protein sequence ID" value="HHS01979.1"/>
    <property type="molecule type" value="Genomic_DNA"/>
</dbReference>
<proteinExistence type="predicted"/>
<comment type="caution">
    <text evidence="2">The sequence shown here is derived from an EMBL/GenBank/DDBJ whole genome shotgun (WGS) entry which is preliminary data.</text>
</comment>
<sequence>MNYIKQLNAFYKWLKSNKLSPTAIAVYFAILMSNNENGWNEWFGKSNQDYCKLLGIDEKTFVRARNELREKGLIDFIPGYQKGKYTMYHIVQLYTETENYLTNICLDGEISPNNCSDGNIPPKVSNLDGKTPPNNCSGGKIPSQTSILGGKIPPKEVTENCINADLQVVKNNNCLNNIVDSVVNNVCSYTTTNKVEQSENRKEMIVELTKRYREATKSNSEDDYKYIGRLLKEYDAHLIAKACDELELVLLERKIDNPRGYLRGILKNLQSPPSSQANNTDNTACAPVNTNTGGERQSEAKIIDWSEDFLRRAKNDKYAQFYEWG</sequence>
<feature type="compositionally biased region" description="Polar residues" evidence="1">
    <location>
        <begin position="271"/>
        <end position="295"/>
    </location>
</feature>